<sequence>MSMPIPIYTNPCMVSTRVPSIFYLAGVAEPSSGLLEVHTIDLSNISSPKVTIFGINQNQAWLKSAPKHCYVFLGDQGANTNSPFHIQQLSSDFTNGAHVFSNGTVENPFKIDNVKFNFAKNFAIVGATGRYAFAMVHATTPVGSEWLSVRLETSTAVETHYRFDTSINATTPFYYDLGSPQPVQMTGISLTQKAFAANLADTAYVFDQFIDIHIQLSNPPLSLSYKAADGSIVLYSINPSQSTALQKVTMNGTPPPFAQYMTAATSSSYIALYSVDNNASRINLFDIGSKAWTGSTPLYTSSGSLPSPTNGTSPDGSSAPLGAIIGGAVGGIVLIALVLFFVIRRRRGGYKKADA</sequence>
<keyword evidence="1" id="KW-0472">Membrane</keyword>
<keyword evidence="1" id="KW-1133">Transmembrane helix</keyword>
<reference evidence="2 3" key="1">
    <citation type="submission" date="2016-05" db="EMBL/GenBank/DDBJ databases">
        <title>Genome sequencing reveals origins of a unique bacterial endosymbiosis in the earliest lineages of terrestrial Fungi.</title>
        <authorList>
            <consortium name="DOE Joint Genome Institute"/>
            <person name="Uehling J."/>
            <person name="Gryganskyi A."/>
            <person name="Hameed K."/>
            <person name="Tschaplinski T."/>
            <person name="Misztal P."/>
            <person name="Wu S."/>
            <person name="Desiro A."/>
            <person name="Vande Pol N."/>
            <person name="Du Z.-Y."/>
            <person name="Zienkiewicz A."/>
            <person name="Zienkiewicz K."/>
            <person name="Morin E."/>
            <person name="Tisserant E."/>
            <person name="Splivallo R."/>
            <person name="Hainaut M."/>
            <person name="Henrissat B."/>
            <person name="Ohm R."/>
            <person name="Kuo A."/>
            <person name="Yan J."/>
            <person name="Lipzen A."/>
            <person name="Nolan M."/>
            <person name="Labutti K."/>
            <person name="Barry K."/>
            <person name="Goldstein A."/>
            <person name="Labbe J."/>
            <person name="Schadt C."/>
            <person name="Tuskan G."/>
            <person name="Grigoriev I."/>
            <person name="Martin F."/>
            <person name="Vilgalys R."/>
            <person name="Bonito G."/>
        </authorList>
    </citation>
    <scope>NUCLEOTIDE SEQUENCE [LARGE SCALE GENOMIC DNA]</scope>
    <source>
        <strain evidence="2 3">AG-77</strain>
    </source>
</reference>
<dbReference type="OrthoDB" id="2448527at2759"/>
<proteinExistence type="predicted"/>
<evidence type="ECO:0000313" key="3">
    <source>
        <dbReference type="Proteomes" id="UP000078512"/>
    </source>
</evidence>
<dbReference type="Proteomes" id="UP000078512">
    <property type="component" value="Unassembled WGS sequence"/>
</dbReference>
<evidence type="ECO:0000256" key="1">
    <source>
        <dbReference type="SAM" id="Phobius"/>
    </source>
</evidence>
<protein>
    <submittedName>
        <fullName evidence="2">Uncharacterized protein</fullName>
    </submittedName>
</protein>
<name>A0A197J9Y4_9FUNG</name>
<accession>A0A197J9Y4</accession>
<dbReference type="STRING" id="1314771.A0A197J9Y4"/>
<feature type="transmembrane region" description="Helical" evidence="1">
    <location>
        <begin position="321"/>
        <end position="343"/>
    </location>
</feature>
<organism evidence="2 3">
    <name type="scientific">Linnemannia elongata AG-77</name>
    <dbReference type="NCBI Taxonomy" id="1314771"/>
    <lineage>
        <taxon>Eukaryota</taxon>
        <taxon>Fungi</taxon>
        <taxon>Fungi incertae sedis</taxon>
        <taxon>Mucoromycota</taxon>
        <taxon>Mortierellomycotina</taxon>
        <taxon>Mortierellomycetes</taxon>
        <taxon>Mortierellales</taxon>
        <taxon>Mortierellaceae</taxon>
        <taxon>Linnemannia</taxon>
    </lineage>
</organism>
<dbReference type="AlphaFoldDB" id="A0A197J9Y4"/>
<gene>
    <name evidence="2" type="ORF">K457DRAFT_1825868</name>
</gene>
<keyword evidence="3" id="KW-1185">Reference proteome</keyword>
<evidence type="ECO:0000313" key="2">
    <source>
        <dbReference type="EMBL" id="OAQ21957.1"/>
    </source>
</evidence>
<dbReference type="EMBL" id="KV442383">
    <property type="protein sequence ID" value="OAQ21957.1"/>
    <property type="molecule type" value="Genomic_DNA"/>
</dbReference>
<keyword evidence="1" id="KW-0812">Transmembrane</keyword>